<gene>
    <name evidence="2" type="ORF">MNB_SV-14-1593</name>
</gene>
<protein>
    <submittedName>
        <fullName evidence="2">Soluble lytic murein transglycosylase</fullName>
        <ecNumber evidence="2">3.2.1.-</ecNumber>
    </submittedName>
</protein>
<dbReference type="InterPro" id="IPR023346">
    <property type="entry name" value="Lysozyme-like_dom_sf"/>
</dbReference>
<accession>A0A1W1CNP7</accession>
<name>A0A1W1CNP7_9ZZZZ</name>
<dbReference type="Gene3D" id="1.10.530.10">
    <property type="match status" value="1"/>
</dbReference>
<dbReference type="Pfam" id="PF01464">
    <property type="entry name" value="SLT"/>
    <property type="match status" value="1"/>
</dbReference>
<proteinExistence type="predicted"/>
<keyword evidence="2" id="KW-0378">Hydrolase</keyword>
<organism evidence="2">
    <name type="scientific">hydrothermal vent metagenome</name>
    <dbReference type="NCBI Taxonomy" id="652676"/>
    <lineage>
        <taxon>unclassified sequences</taxon>
        <taxon>metagenomes</taxon>
        <taxon>ecological metagenomes</taxon>
    </lineage>
</organism>
<dbReference type="EC" id="3.2.1.-" evidence="2"/>
<dbReference type="PANTHER" id="PTHR37423">
    <property type="entry name" value="SOLUBLE LYTIC MUREIN TRANSGLYCOSYLASE-RELATED"/>
    <property type="match status" value="1"/>
</dbReference>
<evidence type="ECO:0000259" key="1">
    <source>
        <dbReference type="Pfam" id="PF01464"/>
    </source>
</evidence>
<keyword evidence="2" id="KW-0326">Glycosidase</keyword>
<dbReference type="GO" id="GO:0016798">
    <property type="term" value="F:hydrolase activity, acting on glycosyl bonds"/>
    <property type="evidence" value="ECO:0007669"/>
    <property type="project" value="UniProtKB-KW"/>
</dbReference>
<evidence type="ECO:0000313" key="2">
    <source>
        <dbReference type="EMBL" id="SFV67399.1"/>
    </source>
</evidence>
<dbReference type="InterPro" id="IPR008258">
    <property type="entry name" value="Transglycosylase_SLT_dom_1"/>
</dbReference>
<dbReference type="AlphaFoldDB" id="A0A1W1CNP7"/>
<reference evidence="2" key="1">
    <citation type="submission" date="2016-10" db="EMBL/GenBank/DDBJ databases">
        <authorList>
            <person name="de Groot N.N."/>
        </authorList>
    </citation>
    <scope>NUCLEOTIDE SEQUENCE</scope>
</reference>
<dbReference type="CDD" id="cd13401">
    <property type="entry name" value="Slt70-like"/>
    <property type="match status" value="1"/>
</dbReference>
<feature type="domain" description="Transglycosylase SLT" evidence="1">
    <location>
        <begin position="372"/>
        <end position="473"/>
    </location>
</feature>
<dbReference type="PANTHER" id="PTHR37423:SF2">
    <property type="entry name" value="MEMBRANE-BOUND LYTIC MUREIN TRANSGLYCOSYLASE C"/>
    <property type="match status" value="1"/>
</dbReference>
<dbReference type="SUPFAM" id="SSF53955">
    <property type="entry name" value="Lysozyme-like"/>
    <property type="match status" value="1"/>
</dbReference>
<sequence length="535" mass="63088">MKTTLLFILFTLSIYSDALNPSFKEIEVMPNSYAKDYYIWRLLQEKETTKEEALRAYKWTKRKNAKLHKAIRKKLGYIPENKKSIKKSKDSKNFIIYPSTAGKKRSHSLKKIRRLYKKIKKQGKYSDVLQVFTAKSPFKELKNLPAKTQTYILNRVGTKYLKKYFNHPFSKKQLKQLIEEKQFNTTIFKIVTTHSLQKAKKSLIFNSGINKLNFESNFLLAMNAIELKKTDHAINFLSIARTKTKRQSKYDQVDFWLYLLTKYNGFLEKLLKSNQVDIYTLKARDILNKPYPKVVTPILKDKEINDFNISNPIDWENLKIAMKKNPTKLHQLAQKYKSAETLGIYSYIKAKALKYKVPYYPMPYPKAMKNFNKQRKAILYAIAKQESHFVPASVSTSYALGMMQIMPFLIKHLSKERNEKMDLNKIFDPRVAISYANQHMDYLTSWLYHPLFVAYAYNGGIGFTKRRLRSKHLFKKGKYEPYLSMELIDYKESREYGKKVLANYVIYLNLLGIKTKISPLLDILQYPSKTDRFRK</sequence>
<dbReference type="EMBL" id="FPHN01000226">
    <property type="protein sequence ID" value="SFV67399.1"/>
    <property type="molecule type" value="Genomic_DNA"/>
</dbReference>